<feature type="transmembrane region" description="Helical" evidence="1">
    <location>
        <begin position="6"/>
        <end position="29"/>
    </location>
</feature>
<keyword evidence="1" id="KW-0472">Membrane</keyword>
<evidence type="ECO:0000313" key="2">
    <source>
        <dbReference type="EMBL" id="TCW57422.1"/>
    </source>
</evidence>
<keyword evidence="1" id="KW-1133">Transmembrane helix</keyword>
<dbReference type="Proteomes" id="UP000295285">
    <property type="component" value="Unassembled WGS sequence"/>
</dbReference>
<name>A0A4R4BJQ8_BACTU</name>
<organism evidence="2 3">
    <name type="scientific">Bacillus thuringiensis</name>
    <dbReference type="NCBI Taxonomy" id="1428"/>
    <lineage>
        <taxon>Bacteria</taxon>
        <taxon>Bacillati</taxon>
        <taxon>Bacillota</taxon>
        <taxon>Bacilli</taxon>
        <taxon>Bacillales</taxon>
        <taxon>Bacillaceae</taxon>
        <taxon>Bacillus</taxon>
        <taxon>Bacillus cereus group</taxon>
    </lineage>
</organism>
<dbReference type="EMBL" id="SMDG01000003">
    <property type="protein sequence ID" value="TCW57422.1"/>
    <property type="molecule type" value="Genomic_DNA"/>
</dbReference>
<comment type="caution">
    <text evidence="2">The sequence shown here is derived from an EMBL/GenBank/DDBJ whole genome shotgun (WGS) entry which is preliminary data.</text>
</comment>
<keyword evidence="1" id="KW-0812">Transmembrane</keyword>
<protein>
    <submittedName>
        <fullName evidence="2">Uncharacterized protein</fullName>
    </submittedName>
</protein>
<reference evidence="2 3" key="1">
    <citation type="submission" date="2019-03" db="EMBL/GenBank/DDBJ databases">
        <title>Above-ground endophytic microbial communities from plants in different locations in the United States.</title>
        <authorList>
            <person name="Frank C."/>
        </authorList>
    </citation>
    <scope>NUCLEOTIDE SEQUENCE [LARGE SCALE GENOMIC DNA]</scope>
    <source>
        <strain evidence="2 3">LP_2_YM</strain>
    </source>
</reference>
<proteinExistence type="predicted"/>
<accession>A0A4R4BJQ8</accession>
<dbReference type="AlphaFoldDB" id="A0A4R4BJQ8"/>
<gene>
    <name evidence="2" type="ORF">EC910_10352</name>
</gene>
<evidence type="ECO:0000313" key="3">
    <source>
        <dbReference type="Proteomes" id="UP000295285"/>
    </source>
</evidence>
<feature type="transmembrane region" description="Helical" evidence="1">
    <location>
        <begin position="41"/>
        <end position="66"/>
    </location>
</feature>
<evidence type="ECO:0000256" key="1">
    <source>
        <dbReference type="SAM" id="Phobius"/>
    </source>
</evidence>
<sequence>MNEVPTGIVSVTTILLAGMVPVFWSEIVYVMISPSVTVSGVAVFCGFNIAVFTFVVLIGVGSVMVIGGSPGIGSYVKVTVA</sequence>